<dbReference type="EMBL" id="CAJNJA010028422">
    <property type="protein sequence ID" value="CAE7601878.1"/>
    <property type="molecule type" value="Genomic_DNA"/>
</dbReference>
<comment type="caution">
    <text evidence="1">The sequence shown here is derived from an EMBL/GenBank/DDBJ whole genome shotgun (WGS) entry which is preliminary data.</text>
</comment>
<name>A0A812UXF8_9DINO</name>
<feature type="non-terminal residue" evidence="1">
    <location>
        <position position="1"/>
    </location>
</feature>
<dbReference type="AlphaFoldDB" id="A0A812UXF8"/>
<reference evidence="1" key="1">
    <citation type="submission" date="2021-02" db="EMBL/GenBank/DDBJ databases">
        <authorList>
            <person name="Dougan E. K."/>
            <person name="Rhodes N."/>
            <person name="Thang M."/>
            <person name="Chan C."/>
        </authorList>
    </citation>
    <scope>NUCLEOTIDE SEQUENCE</scope>
</reference>
<proteinExistence type="predicted"/>
<organism evidence="1 2">
    <name type="scientific">Symbiodinium necroappetens</name>
    <dbReference type="NCBI Taxonomy" id="1628268"/>
    <lineage>
        <taxon>Eukaryota</taxon>
        <taxon>Sar</taxon>
        <taxon>Alveolata</taxon>
        <taxon>Dinophyceae</taxon>
        <taxon>Suessiales</taxon>
        <taxon>Symbiodiniaceae</taxon>
        <taxon>Symbiodinium</taxon>
    </lineage>
</organism>
<keyword evidence="2" id="KW-1185">Reference proteome</keyword>
<gene>
    <name evidence="1" type="ORF">SNEC2469_LOCUS17235</name>
</gene>
<evidence type="ECO:0000313" key="1">
    <source>
        <dbReference type="EMBL" id="CAE7601878.1"/>
    </source>
</evidence>
<accession>A0A812UXF8</accession>
<evidence type="ECO:0000313" key="2">
    <source>
        <dbReference type="Proteomes" id="UP000601435"/>
    </source>
</evidence>
<dbReference type="Proteomes" id="UP000601435">
    <property type="component" value="Unassembled WGS sequence"/>
</dbReference>
<protein>
    <submittedName>
        <fullName evidence="1">Uncharacterized protein</fullName>
    </submittedName>
</protein>
<dbReference type="OrthoDB" id="435071at2759"/>
<sequence length="148" mass="16853">LLQTANAQFFALLPNIKVHRPHVSTDPFSTELVMERGNTDWWAAAKNKTFLYPIHASRSFLQTPTLASALYMMMLRWMHRDYRGVAGLVSAVGTDSKFEDDEMQIFRGLGRITDPHPDSHANRLRVSLAIADANMELPWDLLQDRLSV</sequence>